<keyword evidence="3" id="KW-1185">Reference proteome</keyword>
<accession>A0A067F0Q9</accession>
<gene>
    <name evidence="2" type="ORF">CISIN_1g017451mg</name>
</gene>
<dbReference type="GO" id="GO:0016747">
    <property type="term" value="F:acyltransferase activity, transferring groups other than amino-acyl groups"/>
    <property type="evidence" value="ECO:0000318"/>
    <property type="project" value="GO_Central"/>
</dbReference>
<dbReference type="Gene3D" id="3.30.559.10">
    <property type="entry name" value="Chloramphenicol acetyltransferase-like domain"/>
    <property type="match status" value="1"/>
</dbReference>
<proteinExistence type="inferred from homology"/>
<dbReference type="PANTHER" id="PTHR31642">
    <property type="entry name" value="TRICHOTHECENE 3-O-ACETYLTRANSFERASE"/>
    <property type="match status" value="1"/>
</dbReference>
<dbReference type="SMR" id="A0A067F0Q9"/>
<dbReference type="InterPro" id="IPR050317">
    <property type="entry name" value="Plant_Fungal_Acyltransferase"/>
</dbReference>
<evidence type="ECO:0000313" key="2">
    <source>
        <dbReference type="EMBL" id="KDO57087.1"/>
    </source>
</evidence>
<evidence type="ECO:0000313" key="3">
    <source>
        <dbReference type="Proteomes" id="UP000027120"/>
    </source>
</evidence>
<name>A0A067F0Q9_CITSI</name>
<evidence type="ECO:0000256" key="1">
    <source>
        <dbReference type="ARBA" id="ARBA00009861"/>
    </source>
</evidence>
<comment type="similarity">
    <text evidence="1">Belongs to the plant acyltransferase family.</text>
</comment>
<dbReference type="PANTHER" id="PTHR31642:SF299">
    <property type="entry name" value="OS02G0653400 PROTEIN"/>
    <property type="match status" value="1"/>
</dbReference>
<dbReference type="PaxDb" id="2711-XP_006477570.1"/>
<dbReference type="Pfam" id="PF02458">
    <property type="entry name" value="Transferase"/>
    <property type="match status" value="1"/>
</dbReference>
<dbReference type="STRING" id="2711.A0A067F0Q9"/>
<dbReference type="eggNOG" id="ENOG502RYQP">
    <property type="taxonomic scope" value="Eukaryota"/>
</dbReference>
<organism evidence="2 3">
    <name type="scientific">Citrus sinensis</name>
    <name type="common">Sweet orange</name>
    <name type="synonym">Citrus aurantium var. sinensis</name>
    <dbReference type="NCBI Taxonomy" id="2711"/>
    <lineage>
        <taxon>Eukaryota</taxon>
        <taxon>Viridiplantae</taxon>
        <taxon>Streptophyta</taxon>
        <taxon>Embryophyta</taxon>
        <taxon>Tracheophyta</taxon>
        <taxon>Spermatophyta</taxon>
        <taxon>Magnoliopsida</taxon>
        <taxon>eudicotyledons</taxon>
        <taxon>Gunneridae</taxon>
        <taxon>Pentapetalae</taxon>
        <taxon>rosids</taxon>
        <taxon>malvids</taxon>
        <taxon>Sapindales</taxon>
        <taxon>Rutaceae</taxon>
        <taxon>Aurantioideae</taxon>
        <taxon>Citrus</taxon>
    </lineage>
</organism>
<dbReference type="AlphaFoldDB" id="A0A067F0Q9"/>
<protein>
    <submittedName>
        <fullName evidence="2">Uncharacterized protein</fullName>
    </submittedName>
</protein>
<sequence length="371" mass="41061">MASQNLVSTKLQIEAVLTVTPFQATDPRQTLRVSVTEPADSGIFRTCLNLILYYNKVVDEDSGWIVAGWIKESLSKVLAEQPMLGGRLRRREDGNGELEVVSNDSGARLIEAKMAMTLSEFLGSKERSEDAEAELVFWKDIDEQNPQYSPLFYVQVTNFECGGHSVGISCSILLADLLLKEDFLKKWADIHSAELAKNDGPNTPIFYLPNLKKPSYSAALYPSSSNQNKTWGKTMMFKISDHQNINLENESGRKLILVCVEDAEHKVGVKMASKFPVFFRGSYDLLKIESCTKHGNKIVGSQLKLKNQISTARWDDLGANEIAFGQGNKPARVTNWIGSVCDGLVMATPSSSVEGTCELNVIVSIPCEKLI</sequence>
<dbReference type="InterPro" id="IPR023213">
    <property type="entry name" value="CAT-like_dom_sf"/>
</dbReference>
<reference evidence="2 3" key="1">
    <citation type="submission" date="2014-04" db="EMBL/GenBank/DDBJ databases">
        <authorList>
            <consortium name="International Citrus Genome Consortium"/>
            <person name="Gmitter F."/>
            <person name="Chen C."/>
            <person name="Farmerie W."/>
            <person name="Harkins T."/>
            <person name="Desany B."/>
            <person name="Mohiuddin M."/>
            <person name="Kodira C."/>
            <person name="Borodovsky M."/>
            <person name="Lomsadze A."/>
            <person name="Burns P."/>
            <person name="Jenkins J."/>
            <person name="Prochnik S."/>
            <person name="Shu S."/>
            <person name="Chapman J."/>
            <person name="Pitluck S."/>
            <person name="Schmutz J."/>
            <person name="Rokhsar D."/>
        </authorList>
    </citation>
    <scope>NUCLEOTIDE SEQUENCE</scope>
</reference>
<dbReference type="Proteomes" id="UP000027120">
    <property type="component" value="Unassembled WGS sequence"/>
</dbReference>
<dbReference type="EMBL" id="KK784967">
    <property type="protein sequence ID" value="KDO57087.1"/>
    <property type="molecule type" value="Genomic_DNA"/>
</dbReference>
<dbReference type="KEGG" id="cit:102615417"/>